<organism evidence="2 3">
    <name type="scientific">Mycolicibacterium flavescens</name>
    <name type="common">Mycobacterium flavescens</name>
    <dbReference type="NCBI Taxonomy" id="1776"/>
    <lineage>
        <taxon>Bacteria</taxon>
        <taxon>Bacillati</taxon>
        <taxon>Actinomycetota</taxon>
        <taxon>Actinomycetes</taxon>
        <taxon>Mycobacteriales</taxon>
        <taxon>Mycobacteriaceae</taxon>
        <taxon>Mycolicibacterium</taxon>
    </lineage>
</organism>
<dbReference type="STRING" id="1776.BHQ18_10235"/>
<feature type="signal peptide" evidence="1">
    <location>
        <begin position="1"/>
        <end position="23"/>
    </location>
</feature>
<protein>
    <recommendedName>
        <fullName evidence="4">Secreted protein</fullName>
    </recommendedName>
</protein>
<evidence type="ECO:0000256" key="1">
    <source>
        <dbReference type="SAM" id="SignalP"/>
    </source>
</evidence>
<name>A0A1E3RKL4_MYCFV</name>
<evidence type="ECO:0008006" key="4">
    <source>
        <dbReference type="Google" id="ProtNLM"/>
    </source>
</evidence>
<evidence type="ECO:0000313" key="2">
    <source>
        <dbReference type="EMBL" id="ODQ90423.1"/>
    </source>
</evidence>
<keyword evidence="3" id="KW-1185">Reference proteome</keyword>
<dbReference type="Proteomes" id="UP000094053">
    <property type="component" value="Unassembled WGS sequence"/>
</dbReference>
<reference evidence="3" key="1">
    <citation type="submission" date="2016-09" db="EMBL/GenBank/DDBJ databases">
        <authorList>
            <person name="Greninger A.L."/>
            <person name="Jerome K.R."/>
            <person name="Mcnair B."/>
            <person name="Wallis C."/>
            <person name="Fang F."/>
        </authorList>
    </citation>
    <scope>NUCLEOTIDE SEQUENCE [LARGE SCALE GENOMIC DNA]</scope>
    <source>
        <strain evidence="3">M6</strain>
    </source>
</reference>
<dbReference type="EMBL" id="MIHA01000006">
    <property type="protein sequence ID" value="ODQ90423.1"/>
    <property type="molecule type" value="Genomic_DNA"/>
</dbReference>
<comment type="caution">
    <text evidence="2">The sequence shown here is derived from an EMBL/GenBank/DDBJ whole genome shotgun (WGS) entry which is preliminary data.</text>
</comment>
<feature type="chain" id="PRO_5009134968" description="Secreted protein" evidence="1">
    <location>
        <begin position="24"/>
        <end position="144"/>
    </location>
</feature>
<accession>A0A1E3RKL4</accession>
<dbReference type="RefSeq" id="WP_069413486.1">
    <property type="nucleotide sequence ID" value="NZ_JACKUL010000014.1"/>
</dbReference>
<dbReference type="AlphaFoldDB" id="A0A1E3RKL4"/>
<proteinExistence type="predicted"/>
<keyword evidence="1" id="KW-0732">Signal</keyword>
<gene>
    <name evidence="2" type="ORF">BHQ18_10235</name>
</gene>
<sequence length="144" mass="15535">MKAALACVALTVAAVMTPGTAHADTAYGNFHLVIEGRYDFHTWLWAISRCPGECLRIQAIPQPNAKAFPYRGDATRADGRYTLTVDVPDGLRCGNVYYGPVIATRDVYTWDAATRSGVLESTFGSGCDGAPGGTLRYPFSLVRL</sequence>
<dbReference type="OrthoDB" id="4746900at2"/>
<evidence type="ECO:0000313" key="3">
    <source>
        <dbReference type="Proteomes" id="UP000094053"/>
    </source>
</evidence>